<keyword evidence="2" id="KW-1185">Reference proteome</keyword>
<evidence type="ECO:0000313" key="2">
    <source>
        <dbReference type="Proteomes" id="UP001143981"/>
    </source>
</evidence>
<comment type="caution">
    <text evidence="1">The sequence shown here is derived from an EMBL/GenBank/DDBJ whole genome shotgun (WGS) entry which is preliminary data.</text>
</comment>
<reference evidence="1" key="1">
    <citation type="submission" date="2022-07" db="EMBL/GenBank/DDBJ databases">
        <title>Phylogenomic reconstructions and comparative analyses of Kickxellomycotina fungi.</title>
        <authorList>
            <person name="Reynolds N.K."/>
            <person name="Stajich J.E."/>
            <person name="Barry K."/>
            <person name="Grigoriev I.V."/>
            <person name="Crous P."/>
            <person name="Smith M.E."/>
        </authorList>
    </citation>
    <scope>NUCLEOTIDE SEQUENCE</scope>
    <source>
        <strain evidence="1">BCRC 34381</strain>
    </source>
</reference>
<dbReference type="OrthoDB" id="5557769at2759"/>
<dbReference type="Proteomes" id="UP001143981">
    <property type="component" value="Unassembled WGS sequence"/>
</dbReference>
<evidence type="ECO:0000313" key="1">
    <source>
        <dbReference type="EMBL" id="KAJ1728433.1"/>
    </source>
</evidence>
<dbReference type="AlphaFoldDB" id="A0A9W7YBF8"/>
<gene>
    <name evidence="1" type="ORF">LPJ61_004035</name>
</gene>
<feature type="non-terminal residue" evidence="1">
    <location>
        <position position="163"/>
    </location>
</feature>
<accession>A0A9W7YBF8</accession>
<dbReference type="EMBL" id="JANBOI010000816">
    <property type="protein sequence ID" value="KAJ1728433.1"/>
    <property type="molecule type" value="Genomic_DNA"/>
</dbReference>
<organism evidence="1 2">
    <name type="scientific">Coemansia biformis</name>
    <dbReference type="NCBI Taxonomy" id="1286918"/>
    <lineage>
        <taxon>Eukaryota</taxon>
        <taxon>Fungi</taxon>
        <taxon>Fungi incertae sedis</taxon>
        <taxon>Zoopagomycota</taxon>
        <taxon>Kickxellomycotina</taxon>
        <taxon>Kickxellomycetes</taxon>
        <taxon>Kickxellales</taxon>
        <taxon>Kickxellaceae</taxon>
        <taxon>Coemansia</taxon>
    </lineage>
</organism>
<name>A0A9W7YBF8_9FUNG</name>
<proteinExistence type="predicted"/>
<protein>
    <submittedName>
        <fullName evidence="1">Uncharacterized protein</fullName>
    </submittedName>
</protein>
<sequence length="163" mass="18170">MSLRGQEVDFGGVARYLQRTEKDVRTMMQLMLQENALLAQKAYWADSDQGLVNEWGAAEFPQCSALNLHKTRSWRFAGFAGLDRCLAALRCRKPRGRDVWAADDIVPRIDVQESVEVLPARAMPSTVDRVKPEAPKQVAVPTGDFTFRLTQAAPARAEPAPKT</sequence>